<dbReference type="GO" id="GO:0015093">
    <property type="term" value="F:ferrous iron transmembrane transporter activity"/>
    <property type="evidence" value="ECO:0007669"/>
    <property type="project" value="TreeGrafter"/>
</dbReference>
<keyword evidence="3" id="KW-0813">Transport</keyword>
<proteinExistence type="inferred from homology"/>
<dbReference type="RefSeq" id="WP_090843921.1">
    <property type="nucleotide sequence ID" value="NZ_FNIL01000014.1"/>
</dbReference>
<dbReference type="InterPro" id="IPR058533">
    <property type="entry name" value="Cation_efflux_TM"/>
</dbReference>
<organism evidence="9 10">
    <name type="scientific">Alkalicoccus daliensis</name>
    <dbReference type="NCBI Taxonomy" id="745820"/>
    <lineage>
        <taxon>Bacteria</taxon>
        <taxon>Bacillati</taxon>
        <taxon>Bacillota</taxon>
        <taxon>Bacilli</taxon>
        <taxon>Bacillales</taxon>
        <taxon>Bacillaceae</taxon>
        <taxon>Alkalicoccus</taxon>
    </lineage>
</organism>
<keyword evidence="4 7" id="KW-0812">Transmembrane</keyword>
<dbReference type="GO" id="GO:0015086">
    <property type="term" value="F:cadmium ion transmembrane transporter activity"/>
    <property type="evidence" value="ECO:0007669"/>
    <property type="project" value="TreeGrafter"/>
</dbReference>
<evidence type="ECO:0000256" key="3">
    <source>
        <dbReference type="ARBA" id="ARBA00022448"/>
    </source>
</evidence>
<evidence type="ECO:0000256" key="7">
    <source>
        <dbReference type="SAM" id="Phobius"/>
    </source>
</evidence>
<dbReference type="Proteomes" id="UP000198778">
    <property type="component" value="Unassembled WGS sequence"/>
</dbReference>
<dbReference type="EMBL" id="FNIL01000014">
    <property type="protein sequence ID" value="SDO45123.1"/>
    <property type="molecule type" value="Genomic_DNA"/>
</dbReference>
<dbReference type="OrthoDB" id="2388015at2"/>
<feature type="transmembrane region" description="Helical" evidence="7">
    <location>
        <begin position="36"/>
        <end position="57"/>
    </location>
</feature>
<feature type="transmembrane region" description="Helical" evidence="7">
    <location>
        <begin position="178"/>
        <end position="195"/>
    </location>
</feature>
<comment type="subcellular location">
    <subcellularLocation>
        <location evidence="1">Membrane</location>
        <topology evidence="1">Multi-pass membrane protein</topology>
    </subcellularLocation>
</comment>
<dbReference type="SUPFAM" id="SSF161111">
    <property type="entry name" value="Cation efflux protein transmembrane domain-like"/>
    <property type="match status" value="1"/>
</dbReference>
<comment type="similarity">
    <text evidence="2">Belongs to the cation diffusion facilitator (CDF) transporter (TC 2.A.4) family.</text>
</comment>
<evidence type="ECO:0000256" key="1">
    <source>
        <dbReference type="ARBA" id="ARBA00004141"/>
    </source>
</evidence>
<dbReference type="NCBIfam" id="TIGR01297">
    <property type="entry name" value="CDF"/>
    <property type="match status" value="1"/>
</dbReference>
<evidence type="ECO:0000256" key="5">
    <source>
        <dbReference type="ARBA" id="ARBA00022989"/>
    </source>
</evidence>
<dbReference type="InterPro" id="IPR050291">
    <property type="entry name" value="CDF_Transporter"/>
</dbReference>
<evidence type="ECO:0000256" key="6">
    <source>
        <dbReference type="ARBA" id="ARBA00023136"/>
    </source>
</evidence>
<dbReference type="STRING" id="745820.SAMN04488053_11428"/>
<dbReference type="GO" id="GO:0015341">
    <property type="term" value="F:zinc efflux antiporter activity"/>
    <property type="evidence" value="ECO:0007669"/>
    <property type="project" value="TreeGrafter"/>
</dbReference>
<dbReference type="GO" id="GO:0006882">
    <property type="term" value="P:intracellular zinc ion homeostasis"/>
    <property type="evidence" value="ECO:0007669"/>
    <property type="project" value="TreeGrafter"/>
</dbReference>
<protein>
    <submittedName>
        <fullName evidence="9">Cation diffusion facilitator family transporter</fullName>
    </submittedName>
</protein>
<feature type="domain" description="Cation efflux protein transmembrane" evidence="8">
    <location>
        <begin position="10"/>
        <end position="205"/>
    </location>
</feature>
<dbReference type="GO" id="GO:0005886">
    <property type="term" value="C:plasma membrane"/>
    <property type="evidence" value="ECO:0007669"/>
    <property type="project" value="TreeGrafter"/>
</dbReference>
<keyword evidence="5 7" id="KW-1133">Transmembrane helix</keyword>
<evidence type="ECO:0000256" key="4">
    <source>
        <dbReference type="ARBA" id="ARBA00022692"/>
    </source>
</evidence>
<gene>
    <name evidence="9" type="ORF">SAMN04488053_11428</name>
</gene>
<keyword evidence="6 7" id="KW-0472">Membrane</keyword>
<keyword evidence="10" id="KW-1185">Reference proteome</keyword>
<dbReference type="Pfam" id="PF01545">
    <property type="entry name" value="Cation_efflux"/>
    <property type="match status" value="1"/>
</dbReference>
<feature type="transmembrane region" description="Helical" evidence="7">
    <location>
        <begin position="78"/>
        <end position="102"/>
    </location>
</feature>
<evidence type="ECO:0000256" key="2">
    <source>
        <dbReference type="ARBA" id="ARBA00008114"/>
    </source>
</evidence>
<feature type="transmembrane region" description="Helical" evidence="7">
    <location>
        <begin position="153"/>
        <end position="172"/>
    </location>
</feature>
<dbReference type="InterPro" id="IPR002524">
    <property type="entry name" value="Cation_efflux"/>
</dbReference>
<reference evidence="10" key="1">
    <citation type="submission" date="2016-10" db="EMBL/GenBank/DDBJ databases">
        <authorList>
            <person name="Varghese N."/>
            <person name="Submissions S."/>
        </authorList>
    </citation>
    <scope>NUCLEOTIDE SEQUENCE [LARGE SCALE GENOMIC DNA]</scope>
    <source>
        <strain evidence="10">CGMCC 1.10369</strain>
    </source>
</reference>
<feature type="transmembrane region" description="Helical" evidence="7">
    <location>
        <begin position="9"/>
        <end position="30"/>
    </location>
</feature>
<name>A0A1H0JNJ1_9BACI</name>
<dbReference type="AlphaFoldDB" id="A0A1H0JNJ1"/>
<feature type="transmembrane region" description="Helical" evidence="7">
    <location>
        <begin position="114"/>
        <end position="132"/>
    </location>
</feature>
<dbReference type="PANTHER" id="PTHR43840:SF15">
    <property type="entry name" value="MITOCHONDRIAL METAL TRANSPORTER 1-RELATED"/>
    <property type="match status" value="1"/>
</dbReference>
<evidence type="ECO:0000259" key="8">
    <source>
        <dbReference type="Pfam" id="PF01545"/>
    </source>
</evidence>
<accession>A0A1H0JNJ1</accession>
<sequence>MNGVSEKRILWMSVIAAILFSVAGVTLGLLFDSQMILFDGLYSFISVGLSYISLAALKFMNQSDWEKYPFGKDMLEPIVILVKYTVILLLVTGSILAAAVSLFQGGRDFQVGPAFLYAAVSMAACLGVYVYLRKKSHTGSSLVRAEANQWMMDSLVSVGVFIGFLGALVLQRFGYQGIVPYIDPVMVMLVSLYFLKFPLKEMKNAWKEVLEMAPEDNVRERVQEKVAEIEKQHKIEESFIRISRVGRTIWVEIDLVAGSDPSLESLSVQDNVREKIAEVLEGTAPKKWLTVCFMKDRRWAVEE</sequence>
<evidence type="ECO:0000313" key="10">
    <source>
        <dbReference type="Proteomes" id="UP000198778"/>
    </source>
</evidence>
<dbReference type="PANTHER" id="PTHR43840">
    <property type="entry name" value="MITOCHONDRIAL METAL TRANSPORTER 1-RELATED"/>
    <property type="match status" value="1"/>
</dbReference>
<dbReference type="Gene3D" id="1.20.1510.10">
    <property type="entry name" value="Cation efflux protein transmembrane domain"/>
    <property type="match status" value="1"/>
</dbReference>
<dbReference type="InterPro" id="IPR027469">
    <property type="entry name" value="Cation_efflux_TMD_sf"/>
</dbReference>
<evidence type="ECO:0000313" key="9">
    <source>
        <dbReference type="EMBL" id="SDO45123.1"/>
    </source>
</evidence>